<evidence type="ECO:0000313" key="2">
    <source>
        <dbReference type="EMBL" id="RRT74132.1"/>
    </source>
</evidence>
<feature type="compositionally biased region" description="Polar residues" evidence="1">
    <location>
        <begin position="22"/>
        <end position="35"/>
    </location>
</feature>
<comment type="caution">
    <text evidence="2">The sequence shown here is derived from an EMBL/GenBank/DDBJ whole genome shotgun (WGS) entry which is preliminary data.</text>
</comment>
<dbReference type="Proteomes" id="UP000287651">
    <property type="component" value="Unassembled WGS sequence"/>
</dbReference>
<sequence length="180" mass="19448">MSLRRRRGATVAAEGDGATGSGCDNANNKEGQRWQQGEVVAARRCSRRGAIESGYDNNDKGGGSGVVRSAGSSRQRHREEWRWPAVVAGRAAIASAFWGDCCGRGGRRDEGTSVAEEGATEEKITVATMIEEARCERYRGGQLWLRGKKRQRRKIATASVRALAAIEVATVDVVVAEGRR</sequence>
<evidence type="ECO:0000256" key="1">
    <source>
        <dbReference type="SAM" id="MobiDB-lite"/>
    </source>
</evidence>
<name>A0A427AD53_ENSVE</name>
<evidence type="ECO:0000313" key="3">
    <source>
        <dbReference type="Proteomes" id="UP000287651"/>
    </source>
</evidence>
<gene>
    <name evidence="2" type="ORF">B296_00005901</name>
</gene>
<proteinExistence type="predicted"/>
<organism evidence="2 3">
    <name type="scientific">Ensete ventricosum</name>
    <name type="common">Abyssinian banana</name>
    <name type="synonym">Musa ensete</name>
    <dbReference type="NCBI Taxonomy" id="4639"/>
    <lineage>
        <taxon>Eukaryota</taxon>
        <taxon>Viridiplantae</taxon>
        <taxon>Streptophyta</taxon>
        <taxon>Embryophyta</taxon>
        <taxon>Tracheophyta</taxon>
        <taxon>Spermatophyta</taxon>
        <taxon>Magnoliopsida</taxon>
        <taxon>Liliopsida</taxon>
        <taxon>Zingiberales</taxon>
        <taxon>Musaceae</taxon>
        <taxon>Ensete</taxon>
    </lineage>
</organism>
<feature type="region of interest" description="Disordered" evidence="1">
    <location>
        <begin position="51"/>
        <end position="78"/>
    </location>
</feature>
<protein>
    <submittedName>
        <fullName evidence="2">Uncharacterized protein</fullName>
    </submittedName>
</protein>
<accession>A0A427AD53</accession>
<dbReference type="AlphaFoldDB" id="A0A427AD53"/>
<reference evidence="2 3" key="1">
    <citation type="journal article" date="2014" name="Agronomy (Basel)">
        <title>A Draft Genome Sequence for Ensete ventricosum, the Drought-Tolerant Tree Against Hunger.</title>
        <authorList>
            <person name="Harrison J."/>
            <person name="Moore K.A."/>
            <person name="Paszkiewicz K."/>
            <person name="Jones T."/>
            <person name="Grant M."/>
            <person name="Ambacheew D."/>
            <person name="Muzemil S."/>
            <person name="Studholme D.J."/>
        </authorList>
    </citation>
    <scope>NUCLEOTIDE SEQUENCE [LARGE SCALE GENOMIC DNA]</scope>
</reference>
<feature type="region of interest" description="Disordered" evidence="1">
    <location>
        <begin position="1"/>
        <end position="37"/>
    </location>
</feature>
<dbReference type="EMBL" id="AMZH03002871">
    <property type="protein sequence ID" value="RRT74132.1"/>
    <property type="molecule type" value="Genomic_DNA"/>
</dbReference>